<reference evidence="1 2" key="1">
    <citation type="submission" date="2018-11" db="EMBL/GenBank/DDBJ databases">
        <title>Novel Erysipelotrichaceae bacterium isolated from small intestine of a swine.</title>
        <authorList>
            <person name="Kim J.S."/>
            <person name="Choe H."/>
            <person name="Lee Y.R."/>
            <person name="Kim K.M."/>
            <person name="Park D.S."/>
        </authorList>
    </citation>
    <scope>NUCLEOTIDE SEQUENCE [LARGE SCALE GENOMIC DNA]</scope>
    <source>
        <strain evidence="1 2">SG0102</strain>
    </source>
</reference>
<dbReference type="RefSeq" id="WP_125120346.1">
    <property type="nucleotide sequence ID" value="NZ_AP019309.1"/>
</dbReference>
<organism evidence="1 2">
    <name type="scientific">Intestinibaculum porci</name>
    <dbReference type="NCBI Taxonomy" id="2487118"/>
    <lineage>
        <taxon>Bacteria</taxon>
        <taxon>Bacillati</taxon>
        <taxon>Bacillota</taxon>
        <taxon>Erysipelotrichia</taxon>
        <taxon>Erysipelotrichales</taxon>
        <taxon>Erysipelotrichaceae</taxon>
        <taxon>Intestinibaculum</taxon>
    </lineage>
</organism>
<dbReference type="Proteomes" id="UP000268059">
    <property type="component" value="Chromosome"/>
</dbReference>
<evidence type="ECO:0000313" key="2">
    <source>
        <dbReference type="Proteomes" id="UP000268059"/>
    </source>
</evidence>
<proteinExistence type="predicted"/>
<name>A0A3G9JB62_9FIRM</name>
<keyword evidence="2" id="KW-1185">Reference proteome</keyword>
<evidence type="ECO:0000313" key="1">
    <source>
        <dbReference type="EMBL" id="BBH27642.1"/>
    </source>
</evidence>
<dbReference type="EMBL" id="AP019309">
    <property type="protein sequence ID" value="BBH27642.1"/>
    <property type="molecule type" value="Genomic_DNA"/>
</dbReference>
<accession>A0A3G9JB62</accession>
<sequence>MEEMELQARLSPYVERLASKDVLAILLQELIIRSRDLAAIKQDLGPLDVLNVPVHDYLEMMMHHEQIMHGIMTTYDDGKQEILIDVEVEDANLKVNTISEKALRYRCVLSAEKRLVMVIFIVLNTPYVQGRIIPHPESDAIEIDLPYLNGHGFLYNRLIRRLCHYLTDI</sequence>
<dbReference type="KEGG" id="ebm:SG0102_25760"/>
<protein>
    <submittedName>
        <fullName evidence="1">Uncharacterized protein</fullName>
    </submittedName>
</protein>
<dbReference type="InParanoid" id="A0A3G9JB62"/>
<dbReference type="AlphaFoldDB" id="A0A3G9JB62"/>
<gene>
    <name evidence="1" type="ORF">SG0102_25760</name>
</gene>